<feature type="transmembrane region" description="Helical" evidence="1">
    <location>
        <begin position="411"/>
        <end position="431"/>
    </location>
</feature>
<dbReference type="PANTHER" id="PTHR38442:SF1">
    <property type="entry name" value="INNER MEMBRANE PROTEIN"/>
    <property type="match status" value="1"/>
</dbReference>
<dbReference type="Proteomes" id="UP000018418">
    <property type="component" value="Unassembled WGS sequence"/>
</dbReference>
<feature type="transmembrane region" description="Helical" evidence="1">
    <location>
        <begin position="21"/>
        <end position="40"/>
    </location>
</feature>
<dbReference type="STRING" id="396323.VH98_06300"/>
<feature type="transmembrane region" description="Helical" evidence="1">
    <location>
        <begin position="46"/>
        <end position="72"/>
    </location>
</feature>
<evidence type="ECO:0008006" key="4">
    <source>
        <dbReference type="Google" id="ProtNLM"/>
    </source>
</evidence>
<proteinExistence type="predicted"/>
<evidence type="ECO:0000313" key="2">
    <source>
        <dbReference type="EMBL" id="ESK47140.1"/>
    </source>
</evidence>
<dbReference type="PANTHER" id="PTHR38442">
    <property type="entry name" value="INNER MEMBRANE PROTEIN-RELATED"/>
    <property type="match status" value="1"/>
</dbReference>
<dbReference type="AlphaFoldDB" id="V2UEV4"/>
<dbReference type="RefSeq" id="WP_004903029.1">
    <property type="nucleotide sequence ID" value="NZ_BBTI01000021.1"/>
</dbReference>
<dbReference type="EMBL" id="AYEU01000016">
    <property type="protein sequence ID" value="ESK47140.1"/>
    <property type="molecule type" value="Genomic_DNA"/>
</dbReference>
<protein>
    <recommendedName>
        <fullName evidence="4">DUF445 domain-containing protein</fullName>
    </recommendedName>
</protein>
<keyword evidence="3" id="KW-1185">Reference proteome</keyword>
<sequence length="435" mass="49367">MSLTTQTTSTNLQRSKRFASIALIMAVLAWLALMLLAKFLPNDVWLIHILMLGAEAGVVGGLADWYAITVLFRNPFGKMPIPRFLLDHTEIIPRNKARIAESMGRFVQENFLSPEVVERSLKQTDLSLSVGRWLANPQNNAQITQLMQQSLPQVLDFVGQEQIAAFIQSNSVQWVRNTQINSLASEMLRAVLDNDFHQDLLQRGLDLAHDWVTFHPEQTRELTQRIFQELGVWKMAKGFHWIGIDMQQRMIDSLIGKVEAMLADPEHPWRQYIENYAQTLMLELRDPDSEASLRLNATKNALLDSPQMLNFISGAVVILCNAIKQDLQKEPSGIAQNLRAAIELVGQNLMENDKVREILNQRLSQLAIQISDQYSNKVIRFISQRIHEWDSSEMIGKIENEVGGDLHMIRVNGVIVGAFIGLCLGMIRAAFEYLI</sequence>
<gene>
    <name evidence="2" type="ORF">P255_03023</name>
</gene>
<dbReference type="InterPro" id="IPR007383">
    <property type="entry name" value="DUF445"/>
</dbReference>
<accession>V2UEV4</accession>
<keyword evidence="1" id="KW-1133">Transmembrane helix</keyword>
<keyword evidence="1" id="KW-0812">Transmembrane</keyword>
<evidence type="ECO:0000256" key="1">
    <source>
        <dbReference type="SAM" id="Phobius"/>
    </source>
</evidence>
<dbReference type="Pfam" id="PF04286">
    <property type="entry name" value="DUF445"/>
    <property type="match status" value="1"/>
</dbReference>
<dbReference type="GO" id="GO:0005886">
    <property type="term" value="C:plasma membrane"/>
    <property type="evidence" value="ECO:0007669"/>
    <property type="project" value="TreeGrafter"/>
</dbReference>
<name>V2UEV4_9GAMM</name>
<dbReference type="OrthoDB" id="9769590at2"/>
<organism evidence="2 3">
    <name type="scientific">Acinetobacter brisouii CIP 110357</name>
    <dbReference type="NCBI Taxonomy" id="1341683"/>
    <lineage>
        <taxon>Bacteria</taxon>
        <taxon>Pseudomonadati</taxon>
        <taxon>Pseudomonadota</taxon>
        <taxon>Gammaproteobacteria</taxon>
        <taxon>Moraxellales</taxon>
        <taxon>Moraxellaceae</taxon>
        <taxon>Acinetobacter</taxon>
    </lineage>
</organism>
<dbReference type="PATRIC" id="fig|1341683.3.peg.2985"/>
<comment type="caution">
    <text evidence="2">The sequence shown here is derived from an EMBL/GenBank/DDBJ whole genome shotgun (WGS) entry which is preliminary data.</text>
</comment>
<keyword evidence="1" id="KW-0472">Membrane</keyword>
<evidence type="ECO:0000313" key="3">
    <source>
        <dbReference type="Proteomes" id="UP000018418"/>
    </source>
</evidence>
<dbReference type="HOGENOM" id="CLU_036718_2_1_6"/>
<reference evidence="2 3" key="1">
    <citation type="submission" date="2013-10" db="EMBL/GenBank/DDBJ databases">
        <title>The Genome Sequence of Acinetobacter brisouii CIP 110357.</title>
        <authorList>
            <consortium name="The Broad Institute Genomics Platform"/>
            <consortium name="The Broad Institute Genome Sequencing Center for Infectious Disease"/>
            <person name="Cerqueira G."/>
            <person name="Feldgarden M."/>
            <person name="Courvalin P."/>
            <person name="Grillot-Courvalin C."/>
            <person name="Clermont D."/>
            <person name="Rocha E."/>
            <person name="Yoon E.-J."/>
            <person name="Nemec A."/>
            <person name="Young S.K."/>
            <person name="Zeng Q."/>
            <person name="Gargeya S."/>
            <person name="Fitzgerald M."/>
            <person name="Abouelleil A."/>
            <person name="Alvarado L."/>
            <person name="Berlin A.M."/>
            <person name="Chapman S.B."/>
            <person name="Gainer-Dewar J."/>
            <person name="Goldberg J."/>
            <person name="Gnerre S."/>
            <person name="Griggs A."/>
            <person name="Gujja S."/>
            <person name="Hansen M."/>
            <person name="Howarth C."/>
            <person name="Imamovic A."/>
            <person name="Ireland A."/>
            <person name="Larimer J."/>
            <person name="McCowan C."/>
            <person name="Murphy C."/>
            <person name="Pearson M."/>
            <person name="Poon T.W."/>
            <person name="Priest M."/>
            <person name="Roberts A."/>
            <person name="Saif S."/>
            <person name="Shea T."/>
            <person name="Sykes S."/>
            <person name="Wortman J."/>
            <person name="Nusbaum C."/>
            <person name="Birren B."/>
        </authorList>
    </citation>
    <scope>NUCLEOTIDE SEQUENCE [LARGE SCALE GENOMIC DNA]</scope>
    <source>
        <strain evidence="2 3">CIP 110357</strain>
    </source>
</reference>